<keyword evidence="1" id="KW-0732">Signal</keyword>
<dbReference type="OrthoDB" id="8778782at2"/>
<organism evidence="3 4">
    <name type="scientific">Duganella callida</name>
    <dbReference type="NCBI Taxonomy" id="2561932"/>
    <lineage>
        <taxon>Bacteria</taxon>
        <taxon>Pseudomonadati</taxon>
        <taxon>Pseudomonadota</taxon>
        <taxon>Betaproteobacteria</taxon>
        <taxon>Burkholderiales</taxon>
        <taxon>Oxalobacteraceae</taxon>
        <taxon>Telluria group</taxon>
        <taxon>Duganella</taxon>
    </lineage>
</organism>
<dbReference type="NCBIfam" id="NF033208">
    <property type="entry name" value="choice_anch_E"/>
    <property type="match status" value="1"/>
</dbReference>
<gene>
    <name evidence="3" type="ORF">E4L98_28050</name>
</gene>
<dbReference type="AlphaFoldDB" id="A0A4Y9RYA1"/>
<evidence type="ECO:0000256" key="1">
    <source>
        <dbReference type="SAM" id="SignalP"/>
    </source>
</evidence>
<comment type="caution">
    <text evidence="3">The sequence shown here is derived from an EMBL/GenBank/DDBJ whole genome shotgun (WGS) entry which is preliminary data.</text>
</comment>
<accession>A0A4Y9RYA1</accession>
<feature type="domain" description="Ice-binding protein C-terminal" evidence="2">
    <location>
        <begin position="198"/>
        <end position="223"/>
    </location>
</feature>
<evidence type="ECO:0000259" key="2">
    <source>
        <dbReference type="Pfam" id="PF07589"/>
    </source>
</evidence>
<dbReference type="Pfam" id="PF07589">
    <property type="entry name" value="PEP-CTERM"/>
    <property type="match status" value="1"/>
</dbReference>
<dbReference type="NCBIfam" id="TIGR02595">
    <property type="entry name" value="PEP_CTERM"/>
    <property type="match status" value="1"/>
</dbReference>
<evidence type="ECO:0000313" key="4">
    <source>
        <dbReference type="Proteomes" id="UP000297729"/>
    </source>
</evidence>
<name>A0A4Y9RYA1_9BURK</name>
<proteinExistence type="predicted"/>
<protein>
    <submittedName>
        <fullName evidence="3">PEP-CTERM sorting domain-containing protein</fullName>
    </submittedName>
</protein>
<dbReference type="RefSeq" id="WP_135204845.1">
    <property type="nucleotide sequence ID" value="NZ_SPVG01000265.1"/>
</dbReference>
<dbReference type="Proteomes" id="UP000297729">
    <property type="component" value="Unassembled WGS sequence"/>
</dbReference>
<reference evidence="3 4" key="1">
    <citation type="submission" date="2019-03" db="EMBL/GenBank/DDBJ databases">
        <title>Draft Genome Sequence of Duganella callidus sp. nov., a Novel Duganella Species Isolated from Cultivated Soil.</title>
        <authorList>
            <person name="Raths R."/>
            <person name="Peta V."/>
            <person name="Bucking H."/>
        </authorList>
    </citation>
    <scope>NUCLEOTIDE SEQUENCE [LARGE SCALE GENOMIC DNA]</scope>
    <source>
        <strain evidence="3 4">DN04</strain>
    </source>
</reference>
<feature type="signal peptide" evidence="1">
    <location>
        <begin position="1"/>
        <end position="22"/>
    </location>
</feature>
<dbReference type="InterPro" id="IPR013424">
    <property type="entry name" value="Ice-binding_C"/>
</dbReference>
<feature type="chain" id="PRO_5021381363" evidence="1">
    <location>
        <begin position="23"/>
        <end position="225"/>
    </location>
</feature>
<keyword evidence="4" id="KW-1185">Reference proteome</keyword>
<sequence length="225" mass="22754">MKKLTQIALAVAALAAAVDASAAVQTYTVNSNVLNYTKSSAAGALDFAKFDATLGTLESVQVQLFSNLGTTVKVENTSTSSASTIKATAGALLTFTLSGVSQTLTSSDSHTFNASVFDGLSNYAGTSGGSYTFSSPFSSSSTYSDAASLALFSGTGSAHANLAASTTSVIAGISGNTRSLVLPSFSGYAKVTYTYATPVPEPETYAMLLGGLALVGAIARRRKSA</sequence>
<dbReference type="EMBL" id="SPVG01000265">
    <property type="protein sequence ID" value="TFW13952.1"/>
    <property type="molecule type" value="Genomic_DNA"/>
</dbReference>
<evidence type="ECO:0000313" key="3">
    <source>
        <dbReference type="EMBL" id="TFW13952.1"/>
    </source>
</evidence>